<feature type="transmembrane region" description="Helical" evidence="1">
    <location>
        <begin position="134"/>
        <end position="158"/>
    </location>
</feature>
<sequence>MRDSQIIRLLTANLFVSVGFGAFGFITASVFEIHYGFSSGTTGIIMSIGPALKIYAGVQTHKLSAKAVARKYLFYTGLLGLVGNFIAGLGYCTAYWVIVVGMIASQFGTTWFIPGIQANLLVRGPKDAQSIIFALFYVTQCAGKAFGVAVLTLVQTGILGNIMGEAPYDTDSDKYRQAYGISAMLGFLVVQAILCHFPWQTKHIGLSEADRHKPGFDLQEFENQAPGAAALAPGASLEQSLIASGRSVSSVHGEEGSSSDI</sequence>
<evidence type="ECO:0000313" key="3">
    <source>
        <dbReference type="Proteomes" id="UP000265618"/>
    </source>
</evidence>
<dbReference type="AlphaFoldDB" id="A0A9K3GL53"/>
<keyword evidence="1" id="KW-1133">Transmembrane helix</keyword>
<accession>A0A9K3GL53</accession>
<dbReference type="Proteomes" id="UP000265618">
    <property type="component" value="Unassembled WGS sequence"/>
</dbReference>
<reference evidence="2 3" key="1">
    <citation type="journal article" date="2018" name="PLoS ONE">
        <title>The draft genome of Kipferlia bialata reveals reductive genome evolution in fornicate parasites.</title>
        <authorList>
            <person name="Tanifuji G."/>
            <person name="Takabayashi S."/>
            <person name="Kume K."/>
            <person name="Takagi M."/>
            <person name="Nakayama T."/>
            <person name="Kamikawa R."/>
            <person name="Inagaki Y."/>
            <person name="Hashimoto T."/>
        </authorList>
    </citation>
    <scope>NUCLEOTIDE SEQUENCE [LARGE SCALE GENOMIC DNA]</scope>
    <source>
        <strain evidence="2">NY0173</strain>
    </source>
</reference>
<feature type="transmembrane region" description="Helical" evidence="1">
    <location>
        <begin position="178"/>
        <end position="197"/>
    </location>
</feature>
<dbReference type="SUPFAM" id="SSF103473">
    <property type="entry name" value="MFS general substrate transporter"/>
    <property type="match status" value="1"/>
</dbReference>
<keyword evidence="1" id="KW-0472">Membrane</keyword>
<comment type="caution">
    <text evidence="2">The sequence shown here is derived from an EMBL/GenBank/DDBJ whole genome shotgun (WGS) entry which is preliminary data.</text>
</comment>
<name>A0A9K3GL53_9EUKA</name>
<feature type="transmembrane region" description="Helical" evidence="1">
    <location>
        <begin position="7"/>
        <end position="27"/>
    </location>
</feature>
<proteinExistence type="predicted"/>
<evidence type="ECO:0000313" key="2">
    <source>
        <dbReference type="EMBL" id="GIQ86250.1"/>
    </source>
</evidence>
<gene>
    <name evidence="2" type="ORF">KIPB_008068</name>
</gene>
<protein>
    <submittedName>
        <fullName evidence="2">Uncharacterized protein</fullName>
    </submittedName>
</protein>
<dbReference type="InterPro" id="IPR036259">
    <property type="entry name" value="MFS_trans_sf"/>
</dbReference>
<feature type="transmembrane region" description="Helical" evidence="1">
    <location>
        <begin position="72"/>
        <end position="89"/>
    </location>
</feature>
<feature type="transmembrane region" description="Helical" evidence="1">
    <location>
        <begin position="33"/>
        <end position="52"/>
    </location>
</feature>
<dbReference type="EMBL" id="BDIP01002405">
    <property type="protein sequence ID" value="GIQ86250.1"/>
    <property type="molecule type" value="Genomic_DNA"/>
</dbReference>
<keyword evidence="1" id="KW-0812">Transmembrane</keyword>
<evidence type="ECO:0000256" key="1">
    <source>
        <dbReference type="SAM" id="Phobius"/>
    </source>
</evidence>
<dbReference type="Gene3D" id="1.20.1250.20">
    <property type="entry name" value="MFS general substrate transporter like domains"/>
    <property type="match status" value="1"/>
</dbReference>
<organism evidence="2 3">
    <name type="scientific">Kipferlia bialata</name>
    <dbReference type="NCBI Taxonomy" id="797122"/>
    <lineage>
        <taxon>Eukaryota</taxon>
        <taxon>Metamonada</taxon>
        <taxon>Carpediemonas-like organisms</taxon>
        <taxon>Kipferlia</taxon>
    </lineage>
</organism>
<keyword evidence="3" id="KW-1185">Reference proteome</keyword>